<dbReference type="InterPro" id="IPR010982">
    <property type="entry name" value="Lambda_DNA-bd_dom_sf"/>
</dbReference>
<name>A0A9D9DD98_9GAMM</name>
<sequence length="90" mass="10037">MSIYNPAHPGLILATCFVDDQEVAKAAAKINLPLELFTRILKGKAPITAEIAFLLAGRLGLHTAGTWIKMQANFDAWQAEHNEHWQERVL</sequence>
<gene>
    <name evidence="1" type="ORF">IAB19_07880</name>
</gene>
<dbReference type="Gene3D" id="1.10.260.40">
    <property type="entry name" value="lambda repressor-like DNA-binding domains"/>
    <property type="match status" value="1"/>
</dbReference>
<dbReference type="SUPFAM" id="SSF47413">
    <property type="entry name" value="lambda repressor-like DNA-binding domains"/>
    <property type="match status" value="1"/>
</dbReference>
<accession>A0A9D9DD98</accession>
<protein>
    <submittedName>
        <fullName evidence="1">HigA family addiction module antidote protein</fullName>
    </submittedName>
</protein>
<dbReference type="NCBIfam" id="TIGR02607">
    <property type="entry name" value="antidote_HigA"/>
    <property type="match status" value="1"/>
</dbReference>
<dbReference type="AlphaFoldDB" id="A0A9D9DD98"/>
<proteinExistence type="predicted"/>
<dbReference type="InterPro" id="IPR013430">
    <property type="entry name" value="Toxin_antidote_HigA"/>
</dbReference>
<reference evidence="1" key="2">
    <citation type="journal article" date="2021" name="PeerJ">
        <title>Extensive microbial diversity within the chicken gut microbiome revealed by metagenomics and culture.</title>
        <authorList>
            <person name="Gilroy R."/>
            <person name="Ravi A."/>
            <person name="Getino M."/>
            <person name="Pursley I."/>
            <person name="Horton D.L."/>
            <person name="Alikhan N.F."/>
            <person name="Baker D."/>
            <person name="Gharbi K."/>
            <person name="Hall N."/>
            <person name="Watson M."/>
            <person name="Adriaenssens E.M."/>
            <person name="Foster-Nyarko E."/>
            <person name="Jarju S."/>
            <person name="Secka A."/>
            <person name="Antonio M."/>
            <person name="Oren A."/>
            <person name="Chaudhuri R.R."/>
            <person name="La Ragione R."/>
            <person name="Hildebrand F."/>
            <person name="Pallen M.J."/>
        </authorList>
    </citation>
    <scope>NUCLEOTIDE SEQUENCE</scope>
    <source>
        <strain evidence="1">17213</strain>
    </source>
</reference>
<evidence type="ECO:0000313" key="2">
    <source>
        <dbReference type="Proteomes" id="UP000823631"/>
    </source>
</evidence>
<dbReference type="Proteomes" id="UP000823631">
    <property type="component" value="Unassembled WGS sequence"/>
</dbReference>
<organism evidence="1 2">
    <name type="scientific">Candidatus Avisuccinivibrio stercorigallinarum</name>
    <dbReference type="NCBI Taxonomy" id="2840704"/>
    <lineage>
        <taxon>Bacteria</taxon>
        <taxon>Pseudomonadati</taxon>
        <taxon>Pseudomonadota</taxon>
        <taxon>Gammaproteobacteria</taxon>
        <taxon>Aeromonadales</taxon>
        <taxon>Succinivibrionaceae</taxon>
        <taxon>Succinivibrionaceae incertae sedis</taxon>
        <taxon>Candidatus Avisuccinivibrio</taxon>
    </lineage>
</organism>
<dbReference type="GO" id="GO:0003677">
    <property type="term" value="F:DNA binding"/>
    <property type="evidence" value="ECO:0007669"/>
    <property type="project" value="InterPro"/>
</dbReference>
<evidence type="ECO:0000313" key="1">
    <source>
        <dbReference type="EMBL" id="MBO8416280.1"/>
    </source>
</evidence>
<comment type="caution">
    <text evidence="1">The sequence shown here is derived from an EMBL/GenBank/DDBJ whole genome shotgun (WGS) entry which is preliminary data.</text>
</comment>
<reference evidence="1" key="1">
    <citation type="submission" date="2020-10" db="EMBL/GenBank/DDBJ databases">
        <authorList>
            <person name="Gilroy R."/>
        </authorList>
    </citation>
    <scope>NUCLEOTIDE SEQUENCE</scope>
    <source>
        <strain evidence="1">17213</strain>
    </source>
</reference>
<dbReference type="EMBL" id="JADINH010000166">
    <property type="protein sequence ID" value="MBO8416280.1"/>
    <property type="molecule type" value="Genomic_DNA"/>
</dbReference>